<dbReference type="RefSeq" id="WP_234273467.1">
    <property type="nucleotide sequence ID" value="NZ_JABFTT010000005.1"/>
</dbReference>
<dbReference type="EMBL" id="JABFTT010000005">
    <property type="protein sequence ID" value="MCE8020102.1"/>
    <property type="molecule type" value="Genomic_DNA"/>
</dbReference>
<gene>
    <name evidence="2" type="ORF">HOP51_08230</name>
</gene>
<protein>
    <submittedName>
        <fullName evidence="2">Helix-turn-helix transcriptional regulator</fullName>
    </submittedName>
</protein>
<evidence type="ECO:0000259" key="1">
    <source>
        <dbReference type="Pfam" id="PF03551"/>
    </source>
</evidence>
<dbReference type="PANTHER" id="PTHR33169">
    <property type="entry name" value="PADR-FAMILY TRANSCRIPTIONAL REGULATOR"/>
    <property type="match status" value="1"/>
</dbReference>
<feature type="domain" description="Transcription regulator PadR N-terminal" evidence="1">
    <location>
        <begin position="15"/>
        <end position="84"/>
    </location>
</feature>
<dbReference type="SUPFAM" id="SSF46785">
    <property type="entry name" value="Winged helix' DNA-binding domain"/>
    <property type="match status" value="1"/>
</dbReference>
<organism evidence="2 3">
    <name type="scientific">Billgrantia zhangzhouensis</name>
    <dbReference type="NCBI Taxonomy" id="2733481"/>
    <lineage>
        <taxon>Bacteria</taxon>
        <taxon>Pseudomonadati</taxon>
        <taxon>Pseudomonadota</taxon>
        <taxon>Gammaproteobacteria</taxon>
        <taxon>Oceanospirillales</taxon>
        <taxon>Halomonadaceae</taxon>
        <taxon>Billgrantia</taxon>
    </lineage>
</organism>
<dbReference type="Gene3D" id="1.10.10.10">
    <property type="entry name" value="Winged helix-like DNA-binding domain superfamily/Winged helix DNA-binding domain"/>
    <property type="match status" value="1"/>
</dbReference>
<reference evidence="2 3" key="1">
    <citation type="journal article" date="2021" name="Front. Microbiol.">
        <title>Aerobic Denitrification and Heterotrophic Sulfur Oxidation in the Genus Halomonas Revealed by Six Novel Species Characterizations and Genome-Based Analysis.</title>
        <authorList>
            <person name="Wang L."/>
            <person name="Shao Z."/>
        </authorList>
    </citation>
    <scope>NUCLEOTIDE SEQUENCE [LARGE SCALE GENOMIC DNA]</scope>
    <source>
        <strain evidence="2 3">MCCC 1A11036</strain>
    </source>
</reference>
<name>A0ABS9AED2_9GAMM</name>
<sequence>MKHHDLLAGLVRLHVLHHAIEHEIYGQWMIDELAHHGYRLSPGTLYPMLHSMERKGYLISREESQGSTRRRFYRATDLGREGLAVAKRQLRELAGEAMKNEIGTSSICISSKGDKESEQ</sequence>
<keyword evidence="3" id="KW-1185">Reference proteome</keyword>
<dbReference type="InterPro" id="IPR005149">
    <property type="entry name" value="Tscrpt_reg_PadR_N"/>
</dbReference>
<evidence type="ECO:0000313" key="3">
    <source>
        <dbReference type="Proteomes" id="UP001320122"/>
    </source>
</evidence>
<proteinExistence type="predicted"/>
<dbReference type="InterPro" id="IPR036390">
    <property type="entry name" value="WH_DNA-bd_sf"/>
</dbReference>
<dbReference type="Pfam" id="PF03551">
    <property type="entry name" value="PadR"/>
    <property type="match status" value="1"/>
</dbReference>
<evidence type="ECO:0000313" key="2">
    <source>
        <dbReference type="EMBL" id="MCE8020102.1"/>
    </source>
</evidence>
<dbReference type="InterPro" id="IPR052509">
    <property type="entry name" value="Metal_resp_DNA-bind_regulator"/>
</dbReference>
<dbReference type="Proteomes" id="UP001320122">
    <property type="component" value="Unassembled WGS sequence"/>
</dbReference>
<accession>A0ABS9AED2</accession>
<dbReference type="InterPro" id="IPR036388">
    <property type="entry name" value="WH-like_DNA-bd_sf"/>
</dbReference>
<dbReference type="PANTHER" id="PTHR33169:SF14">
    <property type="entry name" value="TRANSCRIPTIONAL REGULATOR RV3488"/>
    <property type="match status" value="1"/>
</dbReference>
<comment type="caution">
    <text evidence="2">The sequence shown here is derived from an EMBL/GenBank/DDBJ whole genome shotgun (WGS) entry which is preliminary data.</text>
</comment>